<gene>
    <name evidence="3" type="primary">LOC114332809</name>
</gene>
<accession>A0A6P7FQ83</accession>
<dbReference type="OrthoDB" id="6681908at2759"/>
<protein>
    <submittedName>
        <fullName evidence="3">Uncharacterized protein LOC114332809</fullName>
    </submittedName>
</protein>
<evidence type="ECO:0000313" key="2">
    <source>
        <dbReference type="Proteomes" id="UP001652700"/>
    </source>
</evidence>
<dbReference type="RefSeq" id="XP_028138386.1">
    <property type="nucleotide sequence ID" value="XM_028282585.1"/>
</dbReference>
<sequence>MRFFIKFLNNFSVVELLEMFAEGAFKSTDEIKMVDYTINYKIVFDNEYVEDNNLKIYEHLQRVVELVRKNYSDVDRGRELETKFRCFSTDIFDFNYFIKCGENEREVKQLNIIERRIIFTFKRKHESMTVLRWLKNALGELITYALKEFEESDRVGIVIKHESQRDRKATFPIHLKTELEAAIILDTLTNVIKINGCFAAEERMTLQVVRIKPPGPSKQIRPEYLTKFNYNE</sequence>
<dbReference type="EnsemblMetazoa" id="XM_028282585.2">
    <property type="protein sequence ID" value="XP_028138386.1"/>
    <property type="gene ID" value="LOC114332809"/>
</dbReference>
<dbReference type="AlphaFoldDB" id="A0A6P7FQ83"/>
<organism evidence="3">
    <name type="scientific">Diabrotica virgifera virgifera</name>
    <name type="common">western corn rootworm</name>
    <dbReference type="NCBI Taxonomy" id="50390"/>
    <lineage>
        <taxon>Eukaryota</taxon>
        <taxon>Metazoa</taxon>
        <taxon>Ecdysozoa</taxon>
        <taxon>Arthropoda</taxon>
        <taxon>Hexapoda</taxon>
        <taxon>Insecta</taxon>
        <taxon>Pterygota</taxon>
        <taxon>Neoptera</taxon>
        <taxon>Endopterygota</taxon>
        <taxon>Coleoptera</taxon>
        <taxon>Polyphaga</taxon>
        <taxon>Cucujiformia</taxon>
        <taxon>Chrysomeloidea</taxon>
        <taxon>Chrysomelidae</taxon>
        <taxon>Galerucinae</taxon>
        <taxon>Diabroticina</taxon>
        <taxon>Diabroticites</taxon>
        <taxon>Diabrotica</taxon>
    </lineage>
</organism>
<proteinExistence type="predicted"/>
<dbReference type="GeneID" id="114332809"/>
<reference evidence="3" key="1">
    <citation type="submission" date="2025-04" db="UniProtKB">
        <authorList>
            <consortium name="RefSeq"/>
        </authorList>
    </citation>
    <scope>IDENTIFICATION</scope>
    <source>
        <tissue evidence="3">Whole insect</tissue>
    </source>
</reference>
<keyword evidence="2" id="KW-1185">Reference proteome</keyword>
<evidence type="ECO:0000313" key="3">
    <source>
        <dbReference type="RefSeq" id="XP_028138386.1"/>
    </source>
</evidence>
<dbReference type="Proteomes" id="UP001652700">
    <property type="component" value="Unplaced"/>
</dbReference>
<dbReference type="InParanoid" id="A0A6P7FQ83"/>
<dbReference type="KEGG" id="dvv:114332809"/>
<evidence type="ECO:0000313" key="1">
    <source>
        <dbReference type="EnsemblMetazoa" id="XP_028138386.1"/>
    </source>
</evidence>
<reference evidence="1" key="2">
    <citation type="submission" date="2025-05" db="UniProtKB">
        <authorList>
            <consortium name="EnsemblMetazoa"/>
        </authorList>
    </citation>
    <scope>IDENTIFICATION</scope>
</reference>
<name>A0A6P7FQ83_DIAVI</name>